<dbReference type="Pfam" id="PF12368">
    <property type="entry name" value="Rhodanese_C"/>
    <property type="match status" value="1"/>
</dbReference>
<dbReference type="Gene3D" id="3.30.70.100">
    <property type="match status" value="1"/>
</dbReference>
<dbReference type="InterPro" id="IPR001202">
    <property type="entry name" value="WW_dom"/>
</dbReference>
<dbReference type="EnsemblProtists" id="Phyra82565">
    <property type="protein sequence ID" value="Phyra82565"/>
    <property type="gene ID" value="Phyra82565"/>
</dbReference>
<dbReference type="PANTHER" id="PTHR43268">
    <property type="entry name" value="THIOSULFATE SULFURTRANSFERASE/RHODANESE-LIKE DOMAIN-CONTAINING PROTEIN 2"/>
    <property type="match status" value="1"/>
</dbReference>
<dbReference type="Proteomes" id="UP000005238">
    <property type="component" value="Unassembled WGS sequence"/>
</dbReference>
<protein>
    <recommendedName>
        <fullName evidence="7">Rhodanese domain-containing protein</fullName>
    </recommendedName>
</protein>
<keyword evidence="6" id="KW-1185">Reference proteome</keyword>
<sequence length="1499" mass="169725">MGQDDGAYAVVLYYKYQQLCQTHEQLQAFADGQEQLCVSLGLTGRVRLALEGINGTLGGSRANVQRYIEAMKQQPQFVDVDWKTSVSEVEPFPELQVRVVAEIVALELPDDVYDLDQRGQHLTPEQFRSEQLSAEPESIALIDVRNTYEYQVGHFAGALNPKTRRFGQFPQWVRDELPMLQQKDKVLMYCTGGIRCEKASAYLKHLGLENVYQLEGGIHRYLERFPDGGGLFQGKNFVFDQRVTMASEDKTVTGQCERCQVPHDTLSGTRCAYCRMHVLLCESCRADAKTRGEADEDVFCDEHLPLVSGTLDDLQTRVKSLQDSLSGEQGRGKKGRRRSLRKQLDTEADMRGAGRRGGSRGGASVRRKTATNGSADAKTSLVDEWRAHEEDCAARVLQTQFRAFLSRQRMARLLLSVYEKHYDPIRKQHFYVNTLTNESTWDKPLLLVRFLHDDRNLSRGSVNLAPKEAAQRIQRVVRAYLAKNTVRQLVRENYMKLFDSESRVFYYLNTRTGERSEQKPPFFRQRPITAGNVNFKRASASSNNDDDDLEIEPFHFRKAVCKISSDGNPHGSGIKMPGDSARLQPLTAGAHPLPQSPKKKSQRPHFDFALCALNEDQFLLAAGANVRPLRFEMNDRKLGCGEAESLRLGDHIEVVGHPHGKLQVLHQLHLAKLVPNSINPQHLQYDRSMESGAAGCAAFTRGGKLIGIHQYAGPKEPPPLLCWYIKPILTAAVVLVMNRMKKSRWSAVVRFITLQQVSLAWRLRHCTSIMEAVKRMKQQQADPQTQFRSVQWIYAQFEKREEADRAEWESQTDGVCGDRGKPEVSNQLNTEQELLKCHGLDVLLDSMAWFPMEHATIALILRLLLKLARLQKHTQQFLTGSPRFEALCDLLRSHTVDSEEETHENAQEQAETARELQIPLLCLELIGTVLGENGSAKLVFEACSGVALMLSFLERESYRHEAAIVAECCYALAVFSYENASVKWEIAEANGLALLQRVLLDHHQGSRILYWALVTIGNVAYGLDHVTTRPQLEAEISSLALIDSVCDCRVHFLSRLHELELSLVAAQAHLEHLHAIHVGEATRNALDASTQLVETLKNVIADWQSNDVAQAADYALRYLLTEEQRRVQIASKRLMHKFLLRTLSMAVEKWHEATVYERHRAVFLMFINTVRTRQLRPAFRRWEQTTREMRKHKSILQTIGSGLAIDLTKKKKQRYRMLKSNNMSTEQEAQWRQQRADLYEELYQGGKNALNRESVRATRTNFTVEGKTLESKPYVFPNDNDGVALICAPIPREMAERCHAIGKDLTDLLPREPETDNAVACVTRRELMHVTLFHTSHPGDLAPSARLRFPQDVAQLKTMCTRFAPFRMAPVKVLMASSGAIIMLFQCLPDVKQADDIVNAHAEFSVDHIRRVAKESFSYAPKTDTRVIIHSTLGRVLSPDVSEEALARLRAKCDEITAELENDPQPALFDKLWFVEETHNLSPQGPKTDVPLLGGVQQA</sequence>
<reference evidence="6" key="1">
    <citation type="journal article" date="2006" name="Science">
        <title>Phytophthora genome sequences uncover evolutionary origins and mechanisms of pathogenesis.</title>
        <authorList>
            <person name="Tyler B.M."/>
            <person name="Tripathy S."/>
            <person name="Zhang X."/>
            <person name="Dehal P."/>
            <person name="Jiang R.H."/>
            <person name="Aerts A."/>
            <person name="Arredondo F.D."/>
            <person name="Baxter L."/>
            <person name="Bensasson D."/>
            <person name="Beynon J.L."/>
            <person name="Chapman J."/>
            <person name="Damasceno C.M."/>
            <person name="Dorrance A.E."/>
            <person name="Dou D."/>
            <person name="Dickerman A.W."/>
            <person name="Dubchak I.L."/>
            <person name="Garbelotto M."/>
            <person name="Gijzen M."/>
            <person name="Gordon S.G."/>
            <person name="Govers F."/>
            <person name="Grunwald N.J."/>
            <person name="Huang W."/>
            <person name="Ivors K.L."/>
            <person name="Jones R.W."/>
            <person name="Kamoun S."/>
            <person name="Krampis K."/>
            <person name="Lamour K.H."/>
            <person name="Lee M.K."/>
            <person name="McDonald W.H."/>
            <person name="Medina M."/>
            <person name="Meijer H.J."/>
            <person name="Nordberg E.K."/>
            <person name="Maclean D.J."/>
            <person name="Ospina-Giraldo M.D."/>
            <person name="Morris P.F."/>
            <person name="Phuntumart V."/>
            <person name="Putnam N.H."/>
            <person name="Rash S."/>
            <person name="Rose J.K."/>
            <person name="Sakihama Y."/>
            <person name="Salamov A.A."/>
            <person name="Savidor A."/>
            <person name="Scheuring C.F."/>
            <person name="Smith B.M."/>
            <person name="Sobral B.W."/>
            <person name="Terry A."/>
            <person name="Torto-Alalibo T.A."/>
            <person name="Win J."/>
            <person name="Xu Z."/>
            <person name="Zhang H."/>
            <person name="Grigoriev I.V."/>
            <person name="Rokhsar D.S."/>
            <person name="Boore J.L."/>
        </authorList>
    </citation>
    <scope>NUCLEOTIDE SEQUENCE [LARGE SCALE GENOMIC DNA]</scope>
    <source>
        <strain evidence="6">Pr102</strain>
    </source>
</reference>
<dbReference type="InterPro" id="IPR020936">
    <property type="entry name" value="TrhO"/>
</dbReference>
<evidence type="ECO:0000256" key="1">
    <source>
        <dbReference type="ARBA" id="ARBA00023026"/>
    </source>
</evidence>
<dbReference type="InterPro" id="IPR016024">
    <property type="entry name" value="ARM-type_fold"/>
</dbReference>
<dbReference type="PROSITE" id="PS50206">
    <property type="entry name" value="RHODANESE_3"/>
    <property type="match status" value="1"/>
</dbReference>
<dbReference type="InterPro" id="IPR043504">
    <property type="entry name" value="Peptidase_S1_PA_chymotrypsin"/>
</dbReference>
<dbReference type="InterPro" id="IPR001763">
    <property type="entry name" value="Rhodanese-like_dom"/>
</dbReference>
<keyword evidence="1" id="KW-0843">Virulence</keyword>
<dbReference type="Pfam" id="PF00581">
    <property type="entry name" value="Rhodanese"/>
    <property type="match status" value="1"/>
</dbReference>
<dbReference type="PROSITE" id="PS50020">
    <property type="entry name" value="WW_DOMAIN_2"/>
    <property type="match status" value="1"/>
</dbReference>
<dbReference type="Pfam" id="PF17773">
    <property type="entry name" value="UPF0176_N"/>
    <property type="match status" value="1"/>
</dbReference>
<dbReference type="VEuPathDB" id="FungiDB:KRP23_14238"/>
<dbReference type="SUPFAM" id="SSF52821">
    <property type="entry name" value="Rhodanese/Cell cycle control phosphatase"/>
    <property type="match status" value="1"/>
</dbReference>
<dbReference type="SUPFAM" id="SSF50494">
    <property type="entry name" value="Trypsin-like serine proteases"/>
    <property type="match status" value="1"/>
</dbReference>
<dbReference type="InterPro" id="IPR036873">
    <property type="entry name" value="Rhodanese-like_dom_sf"/>
</dbReference>
<dbReference type="PROSITE" id="PS50096">
    <property type="entry name" value="IQ"/>
    <property type="match status" value="1"/>
</dbReference>
<dbReference type="Gene3D" id="1.25.10.10">
    <property type="entry name" value="Leucine-rich Repeat Variant"/>
    <property type="match status" value="1"/>
</dbReference>
<proteinExistence type="inferred from homology"/>
<dbReference type="Gene3D" id="2.20.70.10">
    <property type="match status" value="1"/>
</dbReference>
<accession>H3GY31</accession>
<dbReference type="CDD" id="cd00201">
    <property type="entry name" value="WW"/>
    <property type="match status" value="1"/>
</dbReference>
<feature type="region of interest" description="Disordered" evidence="2">
    <location>
        <begin position="321"/>
        <end position="377"/>
    </location>
</feature>
<dbReference type="CDD" id="cd01518">
    <property type="entry name" value="RHOD_YceA"/>
    <property type="match status" value="1"/>
</dbReference>
<dbReference type="VEuPathDB" id="FungiDB:KRP22_14506"/>
<dbReference type="VEuPathDB" id="FungiDB:KRP23_14236"/>
<dbReference type="Gene3D" id="2.40.10.10">
    <property type="entry name" value="Trypsin-like serine proteases"/>
    <property type="match status" value="1"/>
</dbReference>
<evidence type="ECO:0000313" key="6">
    <source>
        <dbReference type="Proteomes" id="UP000005238"/>
    </source>
</evidence>
<feature type="compositionally biased region" description="Basic residues" evidence="2">
    <location>
        <begin position="332"/>
        <end position="341"/>
    </location>
</feature>
<dbReference type="InterPro" id="IPR022111">
    <property type="entry name" value="Rhodanese_C"/>
</dbReference>
<dbReference type="eggNOG" id="ENOG502QSQK">
    <property type="taxonomic scope" value="Eukaryota"/>
</dbReference>
<evidence type="ECO:0000256" key="2">
    <source>
        <dbReference type="SAM" id="MobiDB-lite"/>
    </source>
</evidence>
<dbReference type="InterPro" id="IPR009003">
    <property type="entry name" value="Peptidase_S1_PA"/>
</dbReference>
<evidence type="ECO:0000259" key="4">
    <source>
        <dbReference type="PROSITE" id="PS50206"/>
    </source>
</evidence>
<evidence type="ECO:0000259" key="3">
    <source>
        <dbReference type="PROSITE" id="PS50020"/>
    </source>
</evidence>
<dbReference type="VEuPathDB" id="FungiDB:KRP22_14507"/>
<dbReference type="HAMAP" id="MF_00469">
    <property type="entry name" value="TrhO"/>
    <property type="match status" value="1"/>
</dbReference>
<feature type="compositionally biased region" description="Basic and acidic residues" evidence="2">
    <location>
        <begin position="342"/>
        <end position="352"/>
    </location>
</feature>
<dbReference type="VEuPathDB" id="FungiDB:KRP22_14504"/>
<reference evidence="5" key="2">
    <citation type="submission" date="2015-06" db="UniProtKB">
        <authorList>
            <consortium name="EnsemblProtists"/>
        </authorList>
    </citation>
    <scope>IDENTIFICATION</scope>
    <source>
        <strain evidence="5">Pr102</strain>
    </source>
</reference>
<dbReference type="Gene3D" id="3.40.250.10">
    <property type="entry name" value="Rhodanese-like domain"/>
    <property type="match status" value="1"/>
</dbReference>
<feature type="region of interest" description="Disordered" evidence="2">
    <location>
        <begin position="1480"/>
        <end position="1499"/>
    </location>
</feature>
<feature type="domain" description="WW" evidence="3">
    <location>
        <begin position="412"/>
        <end position="446"/>
    </location>
</feature>
<dbReference type="Gene3D" id="1.20.5.190">
    <property type="match status" value="1"/>
</dbReference>
<dbReference type="SMART" id="SM00450">
    <property type="entry name" value="RHOD"/>
    <property type="match status" value="1"/>
</dbReference>
<name>H3GY31_PHYRM</name>
<dbReference type="VEuPathDB" id="FungiDB:KRP22_14505"/>
<dbReference type="HOGENOM" id="CLU_002972_0_0_1"/>
<dbReference type="EMBL" id="DS566071">
    <property type="status" value="NOT_ANNOTATED_CDS"/>
    <property type="molecule type" value="Genomic_DNA"/>
</dbReference>
<evidence type="ECO:0008006" key="7">
    <source>
        <dbReference type="Google" id="ProtNLM"/>
    </source>
</evidence>
<evidence type="ECO:0000313" key="5">
    <source>
        <dbReference type="EnsemblProtists" id="Phyra82565"/>
    </source>
</evidence>
<dbReference type="InterPro" id="IPR040503">
    <property type="entry name" value="TRHO_N"/>
</dbReference>
<dbReference type="PANTHER" id="PTHR43268:SF7">
    <property type="entry name" value="RHODANESE DOMAIN-CONTAINING PROTEIN"/>
    <property type="match status" value="1"/>
</dbReference>
<feature type="domain" description="Rhodanese" evidence="4">
    <location>
        <begin position="135"/>
        <end position="230"/>
    </location>
</feature>
<organism evidence="5 6">
    <name type="scientific">Phytophthora ramorum</name>
    <name type="common">Sudden oak death agent</name>
    <dbReference type="NCBI Taxonomy" id="164328"/>
    <lineage>
        <taxon>Eukaryota</taxon>
        <taxon>Sar</taxon>
        <taxon>Stramenopiles</taxon>
        <taxon>Oomycota</taxon>
        <taxon>Peronosporomycetes</taxon>
        <taxon>Peronosporales</taxon>
        <taxon>Peronosporaceae</taxon>
        <taxon>Phytophthora</taxon>
    </lineage>
</organism>
<dbReference type="InterPro" id="IPR011989">
    <property type="entry name" value="ARM-like"/>
</dbReference>
<dbReference type="SUPFAM" id="SSF48371">
    <property type="entry name" value="ARM repeat"/>
    <property type="match status" value="1"/>
</dbReference>
<feature type="region of interest" description="Disordered" evidence="2">
    <location>
        <begin position="567"/>
        <end position="601"/>
    </location>
</feature>
<dbReference type="InParanoid" id="H3GY31"/>
<dbReference type="VEuPathDB" id="FungiDB:KRP23_14237"/>